<evidence type="ECO:0000259" key="2">
    <source>
        <dbReference type="PROSITE" id="PS50041"/>
    </source>
</evidence>
<dbReference type="PROSITE" id="PS50041">
    <property type="entry name" value="C_TYPE_LECTIN_2"/>
    <property type="match status" value="1"/>
</dbReference>
<name>A0AAV4H3N1_9GAST</name>
<organism evidence="3 4">
    <name type="scientific">Elysia marginata</name>
    <dbReference type="NCBI Taxonomy" id="1093978"/>
    <lineage>
        <taxon>Eukaryota</taxon>
        <taxon>Metazoa</taxon>
        <taxon>Spiralia</taxon>
        <taxon>Lophotrochozoa</taxon>
        <taxon>Mollusca</taxon>
        <taxon>Gastropoda</taxon>
        <taxon>Heterobranchia</taxon>
        <taxon>Euthyneura</taxon>
        <taxon>Panpulmonata</taxon>
        <taxon>Sacoglossa</taxon>
        <taxon>Placobranchoidea</taxon>
        <taxon>Plakobranchidae</taxon>
        <taxon>Elysia</taxon>
    </lineage>
</organism>
<dbReference type="AlphaFoldDB" id="A0AAV4H3N1"/>
<dbReference type="EMBL" id="BMAT01001774">
    <property type="protein sequence ID" value="GFR92279.1"/>
    <property type="molecule type" value="Genomic_DNA"/>
</dbReference>
<dbReference type="Gene3D" id="3.10.100.10">
    <property type="entry name" value="Mannose-Binding Protein A, subunit A"/>
    <property type="match status" value="1"/>
</dbReference>
<feature type="domain" description="C-type lectin" evidence="2">
    <location>
        <begin position="48"/>
        <end position="176"/>
    </location>
</feature>
<keyword evidence="4" id="KW-1185">Reference proteome</keyword>
<dbReference type="PROSITE" id="PS00615">
    <property type="entry name" value="C_TYPE_LECTIN_1"/>
    <property type="match status" value="1"/>
</dbReference>
<dbReference type="InterPro" id="IPR050801">
    <property type="entry name" value="Ca-Dep_Lectins_ImmuneDev"/>
</dbReference>
<dbReference type="InterPro" id="IPR016187">
    <property type="entry name" value="CTDL_fold"/>
</dbReference>
<gene>
    <name evidence="3" type="ORF">ElyMa_000864400</name>
</gene>
<sequence>MEVRLKLKLIVIFYFRYFNLPKASGAADICSLEKYRALGFIKIREIDKCLLFSSNVLSWHGASGHCATLGTRLYTAFHAGELLQEHLIPYKFRHEDHWIGLNDIKQEGDFMWHLLPAPSTHGHIRRSEQATGAAEFMPWRQGQPDDHHGGQDCVMKGRDGLWRDETCTELLHYICEAVPCEPLVIASRLDISGGSLHLTLKVAAIALFDWTAL</sequence>
<dbReference type="PANTHER" id="PTHR22801">
    <property type="entry name" value="LITHOSTATHINE"/>
    <property type="match status" value="1"/>
</dbReference>
<dbReference type="Pfam" id="PF00059">
    <property type="entry name" value="Lectin_C"/>
    <property type="match status" value="1"/>
</dbReference>
<dbReference type="PANTHER" id="PTHR22801:SF63">
    <property type="entry name" value="C-TYPE LECTIN DOMAIN-CONTAINING PROTEIN"/>
    <property type="match status" value="1"/>
</dbReference>
<dbReference type="Proteomes" id="UP000762676">
    <property type="component" value="Unassembled WGS sequence"/>
</dbReference>
<dbReference type="InterPro" id="IPR016186">
    <property type="entry name" value="C-type_lectin-like/link_sf"/>
</dbReference>
<dbReference type="InterPro" id="IPR001304">
    <property type="entry name" value="C-type_lectin-like"/>
</dbReference>
<reference evidence="3 4" key="1">
    <citation type="journal article" date="2021" name="Elife">
        <title>Chloroplast acquisition without the gene transfer in kleptoplastic sea slugs, Plakobranchus ocellatus.</title>
        <authorList>
            <person name="Maeda T."/>
            <person name="Takahashi S."/>
            <person name="Yoshida T."/>
            <person name="Shimamura S."/>
            <person name="Takaki Y."/>
            <person name="Nagai Y."/>
            <person name="Toyoda A."/>
            <person name="Suzuki Y."/>
            <person name="Arimoto A."/>
            <person name="Ishii H."/>
            <person name="Satoh N."/>
            <person name="Nishiyama T."/>
            <person name="Hasebe M."/>
            <person name="Maruyama T."/>
            <person name="Minagawa J."/>
            <person name="Obokata J."/>
            <person name="Shigenobu S."/>
        </authorList>
    </citation>
    <scope>NUCLEOTIDE SEQUENCE [LARGE SCALE GENOMIC DNA]</scope>
</reference>
<proteinExistence type="predicted"/>
<dbReference type="CDD" id="cd00037">
    <property type="entry name" value="CLECT"/>
    <property type="match status" value="1"/>
</dbReference>
<evidence type="ECO:0000313" key="4">
    <source>
        <dbReference type="Proteomes" id="UP000762676"/>
    </source>
</evidence>
<evidence type="ECO:0000256" key="1">
    <source>
        <dbReference type="ARBA" id="ARBA00023157"/>
    </source>
</evidence>
<comment type="caution">
    <text evidence="3">The sequence shown here is derived from an EMBL/GenBank/DDBJ whole genome shotgun (WGS) entry which is preliminary data.</text>
</comment>
<accession>A0AAV4H3N1</accession>
<dbReference type="InterPro" id="IPR018378">
    <property type="entry name" value="C-type_lectin_CS"/>
</dbReference>
<keyword evidence="1" id="KW-1015">Disulfide bond</keyword>
<dbReference type="SUPFAM" id="SSF56436">
    <property type="entry name" value="C-type lectin-like"/>
    <property type="match status" value="1"/>
</dbReference>
<protein>
    <submittedName>
        <fullName evidence="3">Hepatic lectin</fullName>
    </submittedName>
</protein>
<evidence type="ECO:0000313" key="3">
    <source>
        <dbReference type="EMBL" id="GFR92279.1"/>
    </source>
</evidence>
<dbReference type="SMART" id="SM00034">
    <property type="entry name" value="CLECT"/>
    <property type="match status" value="1"/>
</dbReference>